<keyword evidence="5 7" id="KW-1133">Transmembrane helix</keyword>
<keyword evidence="6 7" id="KW-0472">Membrane</keyword>
<feature type="transmembrane region" description="Helical" evidence="7">
    <location>
        <begin position="277"/>
        <end position="303"/>
    </location>
</feature>
<dbReference type="EMBL" id="AASE01000005">
    <property type="protein sequence ID" value="EAT59348.1"/>
    <property type="molecule type" value="Genomic_DNA"/>
</dbReference>
<feature type="domain" description="ABC3 transporter permease C-terminal" evidence="8">
    <location>
        <begin position="282"/>
        <end position="403"/>
    </location>
</feature>
<feature type="transmembrane region" description="Helical" evidence="7">
    <location>
        <begin position="324"/>
        <end position="348"/>
    </location>
</feature>
<dbReference type="GO" id="GO:0098797">
    <property type="term" value="C:plasma membrane protein complex"/>
    <property type="evidence" value="ECO:0007669"/>
    <property type="project" value="TreeGrafter"/>
</dbReference>
<comment type="similarity">
    <text evidence="2">Belongs to the ABC-4 integral membrane protein family. LolC/E subfamily.</text>
</comment>
<protein>
    <recommendedName>
        <fullName evidence="8">ABC3 transporter permease C-terminal domain-containing protein</fullName>
    </recommendedName>
</protein>
<dbReference type="Proteomes" id="UP000004162">
    <property type="component" value="Unassembled WGS sequence"/>
</dbReference>
<evidence type="ECO:0000259" key="8">
    <source>
        <dbReference type="Pfam" id="PF02687"/>
    </source>
</evidence>
<dbReference type="AlphaFoldDB" id="Q0YSN6"/>
<feature type="transmembrane region" description="Helical" evidence="7">
    <location>
        <begin position="20"/>
        <end position="46"/>
    </location>
</feature>
<dbReference type="InterPro" id="IPR051447">
    <property type="entry name" value="Lipoprotein-release_system"/>
</dbReference>
<evidence type="ECO:0000256" key="3">
    <source>
        <dbReference type="ARBA" id="ARBA00022475"/>
    </source>
</evidence>
<feature type="transmembrane region" description="Helical" evidence="7">
    <location>
        <begin position="380"/>
        <end position="399"/>
    </location>
</feature>
<proteinExistence type="inferred from homology"/>
<evidence type="ECO:0000256" key="6">
    <source>
        <dbReference type="ARBA" id="ARBA00023136"/>
    </source>
</evidence>
<evidence type="ECO:0000256" key="2">
    <source>
        <dbReference type="ARBA" id="ARBA00005236"/>
    </source>
</evidence>
<evidence type="ECO:0000313" key="9">
    <source>
        <dbReference type="EMBL" id="EAT59348.1"/>
    </source>
</evidence>
<keyword evidence="3" id="KW-1003">Cell membrane</keyword>
<evidence type="ECO:0000256" key="4">
    <source>
        <dbReference type="ARBA" id="ARBA00022692"/>
    </source>
</evidence>
<keyword evidence="10" id="KW-1185">Reference proteome</keyword>
<dbReference type="InterPro" id="IPR003838">
    <property type="entry name" value="ABC3_permease_C"/>
</dbReference>
<sequence>MKTGLWIARRFSFARKRFRIINVISAISLAGIVIGVSTLLVVMSVLNGFQKLARDLFITIDSPAQLVPLKGRSFAVSDSLLNSIRAVEGVGSAERFAEGEAIMATRDKSELVIIKGLSDKAHRRLVSQTHAANPFFSGETIAVGELLAYRTDLYAFSQVKIFSPELISFGLESLSQPYMMPVLTIPEATVSSLFSLQKIFDDRYVLTSERFAQRVLLLGNGLCSGVDIRAGEGVSNETFIRSLRSWLARSPVKTNCRIRSLDEKYSSVFAVMKLEKWVSFGVLMLIILVASLSLTGALAMTAIDKQRELFYLRCLGLEKPQFMAIFIIQGAMTGVIGTAAGACIAWSICTLQELFGIVKLPSRSAFIIDAYPVSMQLNDFIAVAILAILLCIAVSLYPARKAAMIATSHSLDLKTN</sequence>
<dbReference type="RefSeq" id="WP_006366004.1">
    <property type="nucleotide sequence ID" value="NZ_AASE01000005.1"/>
</dbReference>
<gene>
    <name evidence="9" type="ORF">CferDRAFT_1496</name>
</gene>
<dbReference type="OrthoDB" id="1522724at2"/>
<comment type="caution">
    <text evidence="9">The sequence shown here is derived from an EMBL/GenBank/DDBJ whole genome shotgun (WGS) entry which is preliminary data.</text>
</comment>
<organism evidence="9 10">
    <name type="scientific">Chlorobium ferrooxidans DSM 13031</name>
    <dbReference type="NCBI Taxonomy" id="377431"/>
    <lineage>
        <taxon>Bacteria</taxon>
        <taxon>Pseudomonadati</taxon>
        <taxon>Chlorobiota</taxon>
        <taxon>Chlorobiia</taxon>
        <taxon>Chlorobiales</taxon>
        <taxon>Chlorobiaceae</taxon>
        <taxon>Chlorobium/Pelodictyon group</taxon>
        <taxon>Chlorobium</taxon>
    </lineage>
</organism>
<evidence type="ECO:0000256" key="7">
    <source>
        <dbReference type="SAM" id="Phobius"/>
    </source>
</evidence>
<evidence type="ECO:0000313" key="10">
    <source>
        <dbReference type="Proteomes" id="UP000004162"/>
    </source>
</evidence>
<accession>Q0YSN6</accession>
<dbReference type="PANTHER" id="PTHR30489:SF0">
    <property type="entry name" value="LIPOPROTEIN-RELEASING SYSTEM TRANSMEMBRANE PROTEIN LOLE"/>
    <property type="match status" value="1"/>
</dbReference>
<evidence type="ECO:0000256" key="1">
    <source>
        <dbReference type="ARBA" id="ARBA00004651"/>
    </source>
</evidence>
<evidence type="ECO:0000256" key="5">
    <source>
        <dbReference type="ARBA" id="ARBA00022989"/>
    </source>
</evidence>
<dbReference type="PANTHER" id="PTHR30489">
    <property type="entry name" value="LIPOPROTEIN-RELEASING SYSTEM TRANSMEMBRANE PROTEIN LOLE"/>
    <property type="match status" value="1"/>
</dbReference>
<reference evidence="9 10" key="1">
    <citation type="submission" date="2006-07" db="EMBL/GenBank/DDBJ databases">
        <title>Annotation of the draft genome assembly of Chlorobium ferroxidans DSM 13031.</title>
        <authorList>
            <consortium name="US DOE Joint Genome Institute (JGI-ORNL)"/>
            <person name="Larimer F."/>
            <person name="Land M."/>
            <person name="Hauser L."/>
        </authorList>
    </citation>
    <scope>NUCLEOTIDE SEQUENCE [LARGE SCALE GENOMIC DNA]</scope>
    <source>
        <strain evidence="9 10">DSM 13031</strain>
    </source>
</reference>
<name>Q0YSN6_9CHLB</name>
<keyword evidence="4 7" id="KW-0812">Transmembrane</keyword>
<dbReference type="Pfam" id="PF02687">
    <property type="entry name" value="FtsX"/>
    <property type="match status" value="1"/>
</dbReference>
<dbReference type="GO" id="GO:0044874">
    <property type="term" value="P:lipoprotein localization to outer membrane"/>
    <property type="evidence" value="ECO:0007669"/>
    <property type="project" value="TreeGrafter"/>
</dbReference>
<reference evidence="9 10" key="2">
    <citation type="submission" date="2006-07" db="EMBL/GenBank/DDBJ databases">
        <title>Sequencing of the draft genome and assembly of Chlorobium ferroxidans DSM 13031.</title>
        <authorList>
            <consortium name="US DOE Joint Genome Institute (JGI-PGF)"/>
            <person name="Copeland A."/>
            <person name="Lucas S."/>
            <person name="Lapidus A."/>
            <person name="Barry K."/>
            <person name="Glavina del Rio T."/>
            <person name="Dalin E."/>
            <person name="Tice H."/>
            <person name="Bruce D."/>
            <person name="Pitluck S."/>
            <person name="Richardson P."/>
        </authorList>
    </citation>
    <scope>NUCLEOTIDE SEQUENCE [LARGE SCALE GENOMIC DNA]</scope>
    <source>
        <strain evidence="9 10">DSM 13031</strain>
    </source>
</reference>
<comment type="subcellular location">
    <subcellularLocation>
        <location evidence="1">Cell membrane</location>
        <topology evidence="1">Multi-pass membrane protein</topology>
    </subcellularLocation>
</comment>